<dbReference type="OrthoDB" id="10483091at2759"/>
<sequence>METVEDVVDELLNLVEASSKNAVEEFLRDLVQVSSRDAAEESVENPFDASCRKDKIDEILDDLINGTCTDEVEELLDDMAEISLNDEEEEKNFTNMSSKDKINQQLATLMELASSRNGMNQQLLRDLVQVTVNDLIEEILKEMSKVSPFKDSTQASLRNAPEGSATKFRKEESPEPSPMHSSALTPSTSNSTVKFHFQSQISCARDGAVASSCGPL</sequence>
<keyword evidence="3" id="KW-1185">Reference proteome</keyword>
<reference evidence="2 3" key="1">
    <citation type="submission" date="2018-08" db="EMBL/GenBank/DDBJ databases">
        <authorList>
            <person name="Laetsch R D."/>
            <person name="Stevens L."/>
            <person name="Kumar S."/>
            <person name="Blaxter L. M."/>
        </authorList>
    </citation>
    <scope>NUCLEOTIDE SEQUENCE [LARGE SCALE GENOMIC DNA]</scope>
</reference>
<dbReference type="OMA" id="MINGPIE"/>
<feature type="region of interest" description="Disordered" evidence="1">
    <location>
        <begin position="148"/>
        <end position="191"/>
    </location>
</feature>
<name>A0A3P6VEZ1_LITSI</name>
<protein>
    <submittedName>
        <fullName evidence="2">Uncharacterized protein</fullName>
    </submittedName>
</protein>
<dbReference type="Proteomes" id="UP000277928">
    <property type="component" value="Unassembled WGS sequence"/>
</dbReference>
<accession>A0A3P6VEZ1</accession>
<proteinExistence type="predicted"/>
<evidence type="ECO:0000313" key="2">
    <source>
        <dbReference type="EMBL" id="VDK89091.1"/>
    </source>
</evidence>
<evidence type="ECO:0000256" key="1">
    <source>
        <dbReference type="SAM" id="MobiDB-lite"/>
    </source>
</evidence>
<dbReference type="AlphaFoldDB" id="A0A3P6VEZ1"/>
<organism evidence="2 3">
    <name type="scientific">Litomosoides sigmodontis</name>
    <name type="common">Filarial nematode worm</name>
    <dbReference type="NCBI Taxonomy" id="42156"/>
    <lineage>
        <taxon>Eukaryota</taxon>
        <taxon>Metazoa</taxon>
        <taxon>Ecdysozoa</taxon>
        <taxon>Nematoda</taxon>
        <taxon>Chromadorea</taxon>
        <taxon>Rhabditida</taxon>
        <taxon>Spirurina</taxon>
        <taxon>Spiruromorpha</taxon>
        <taxon>Filarioidea</taxon>
        <taxon>Onchocercidae</taxon>
        <taxon>Litomosoides</taxon>
    </lineage>
</organism>
<gene>
    <name evidence="2" type="ORF">NLS_LOCUS8975</name>
</gene>
<dbReference type="EMBL" id="UYRX01001292">
    <property type="protein sequence ID" value="VDK89091.1"/>
    <property type="molecule type" value="Genomic_DNA"/>
</dbReference>
<evidence type="ECO:0000313" key="3">
    <source>
        <dbReference type="Proteomes" id="UP000277928"/>
    </source>
</evidence>